<sequence>MRKDLLFERLFGSNRSERLFDDEESSVASFVYDFAYDEIHKGHIHAGQDFGSDDFDTDSVESFDEKVESTMIRFERVAEVFKKSCKSRNSFLRSFGHWAPHCKKTIQSLRDIAEELKADKFGRDLTRAFGSVIGAIGGKLVFSPLKSNLTRKQFEKSFNMYKMYTKPQP</sequence>
<reference evidence="1 2" key="1">
    <citation type="journal article" date="2019" name="Sci. Rep.">
        <title>Orb-weaving spider Araneus ventricosus genome elucidates the spidroin gene catalogue.</title>
        <authorList>
            <person name="Kono N."/>
            <person name="Nakamura H."/>
            <person name="Ohtoshi R."/>
            <person name="Moran D.A.P."/>
            <person name="Shinohara A."/>
            <person name="Yoshida Y."/>
            <person name="Fujiwara M."/>
            <person name="Mori M."/>
            <person name="Tomita M."/>
            <person name="Arakawa K."/>
        </authorList>
    </citation>
    <scope>NUCLEOTIDE SEQUENCE [LARGE SCALE GENOMIC DNA]</scope>
</reference>
<name>A0A4Y2WVC6_ARAVE</name>
<evidence type="ECO:0000313" key="2">
    <source>
        <dbReference type="Proteomes" id="UP000499080"/>
    </source>
</evidence>
<evidence type="ECO:0000313" key="1">
    <source>
        <dbReference type="EMBL" id="GBO40032.1"/>
    </source>
</evidence>
<keyword evidence="2" id="KW-1185">Reference proteome</keyword>
<accession>A0A4Y2WVC6</accession>
<dbReference type="AlphaFoldDB" id="A0A4Y2WVC6"/>
<dbReference type="OrthoDB" id="6449842at2759"/>
<organism evidence="1 2">
    <name type="scientific">Araneus ventricosus</name>
    <name type="common">Orbweaver spider</name>
    <name type="synonym">Epeira ventricosa</name>
    <dbReference type="NCBI Taxonomy" id="182803"/>
    <lineage>
        <taxon>Eukaryota</taxon>
        <taxon>Metazoa</taxon>
        <taxon>Ecdysozoa</taxon>
        <taxon>Arthropoda</taxon>
        <taxon>Chelicerata</taxon>
        <taxon>Arachnida</taxon>
        <taxon>Araneae</taxon>
        <taxon>Araneomorphae</taxon>
        <taxon>Entelegynae</taxon>
        <taxon>Araneoidea</taxon>
        <taxon>Araneidae</taxon>
        <taxon>Araneus</taxon>
    </lineage>
</organism>
<proteinExistence type="predicted"/>
<dbReference type="Proteomes" id="UP000499080">
    <property type="component" value="Unassembled WGS sequence"/>
</dbReference>
<gene>
    <name evidence="1" type="ORF">AVEN_257925_1</name>
</gene>
<protein>
    <submittedName>
        <fullName evidence="1">Uncharacterized protein</fullName>
    </submittedName>
</protein>
<comment type="caution">
    <text evidence="1">The sequence shown here is derived from an EMBL/GenBank/DDBJ whole genome shotgun (WGS) entry which is preliminary data.</text>
</comment>
<dbReference type="EMBL" id="BGPR01065196">
    <property type="protein sequence ID" value="GBO40032.1"/>
    <property type="molecule type" value="Genomic_DNA"/>
</dbReference>